<dbReference type="Proteomes" id="UP000005013">
    <property type="component" value="Chromosome"/>
</dbReference>
<dbReference type="KEGG" id="hcm:HCD_00910"/>
<evidence type="ECO:0000313" key="3">
    <source>
        <dbReference type="Proteomes" id="UP000005013"/>
    </source>
</evidence>
<evidence type="ECO:0000313" key="1">
    <source>
        <dbReference type="EMBL" id="AFI05214.1"/>
    </source>
</evidence>
<reference evidence="2 3" key="1">
    <citation type="journal article" date="2013" name="PLoS ONE">
        <title>Sequence Divergence and Conservation in Genomes ofHelicobacter cetorum Strains from a Dolphin and a Whale.</title>
        <authorList>
            <person name="Kersulyte D."/>
            <person name="Rossi M."/>
            <person name="Berg D.E."/>
        </authorList>
    </citation>
    <scope>NUCLEOTIDE SEQUENCE [LARGE SCALE GENOMIC DNA]</scope>
    <source>
        <strain evidence="2 3">MIT 99-5656</strain>
    </source>
</reference>
<dbReference type="HOGENOM" id="CLU_1658395_0_0_7"/>
<dbReference type="STRING" id="1163745.HCD_00910"/>
<gene>
    <name evidence="1" type="ordered locus">HCD_00910</name>
    <name evidence="2" type="ordered locus">HCD_05040</name>
</gene>
<evidence type="ECO:0000313" key="2">
    <source>
        <dbReference type="EMBL" id="AFI06010.1"/>
    </source>
</evidence>
<dbReference type="RefSeq" id="WP_014658742.1">
    <property type="nucleotide sequence ID" value="NC_017735.1"/>
</dbReference>
<dbReference type="AlphaFoldDB" id="I0ESU1"/>
<dbReference type="KEGG" id="hcm:HCD_05040"/>
<proteinExistence type="predicted"/>
<dbReference type="EMBL" id="CP003481">
    <property type="protein sequence ID" value="AFI06010.1"/>
    <property type="molecule type" value="Genomic_DNA"/>
</dbReference>
<name>I0ESU1_HELCM</name>
<organism evidence="2 3">
    <name type="scientific">Helicobacter cetorum (strain ATCC BAA-540 / CCUG 52418 / MIT 99-5656)</name>
    <dbReference type="NCBI Taxonomy" id="1163745"/>
    <lineage>
        <taxon>Bacteria</taxon>
        <taxon>Pseudomonadati</taxon>
        <taxon>Campylobacterota</taxon>
        <taxon>Epsilonproteobacteria</taxon>
        <taxon>Campylobacterales</taxon>
        <taxon>Helicobacteraceae</taxon>
        <taxon>Helicobacter</taxon>
    </lineage>
</organism>
<keyword evidence="3" id="KW-1185">Reference proteome</keyword>
<accession>I0ESU1</accession>
<dbReference type="PATRIC" id="fig|1163745.3.peg.1064"/>
<dbReference type="EMBL" id="CP003481">
    <property type="protein sequence ID" value="AFI05214.1"/>
    <property type="molecule type" value="Genomic_DNA"/>
</dbReference>
<protein>
    <submittedName>
        <fullName evidence="2">Uncharacterized protein</fullName>
    </submittedName>
</protein>
<sequence>MANYYPDITAGRGGLALYNESLNHFRNLNANLSNSIANLSQSISNSGAFIDNAKLKQDALNYQKQQDALKAFKEERAYNDALNLQNKQMEFAKNRQAFDNLKTQALVNNYNASTQASNLQNRVNQLEVKRYEELLKPLAKVSPTNKDTKPSLLIPTNRM</sequence>